<accession>A0A8S5KZ35</accession>
<dbReference type="EMBL" id="BK013685">
    <property type="protein sequence ID" value="DAD50990.1"/>
    <property type="molecule type" value="Genomic_RNA"/>
</dbReference>
<keyword evidence="1" id="KW-0946">Virion</keyword>
<dbReference type="KEGG" id="vg:80397919"/>
<dbReference type="RefSeq" id="YP_010769022.1">
    <property type="nucleotide sequence ID" value="NC_073856.1"/>
</dbReference>
<dbReference type="Proteomes" id="UP000677217">
    <property type="component" value="Segment"/>
</dbReference>
<organism evidence="1 2">
    <name type="scientific">ssRNA phage SRR6960509_4</name>
    <dbReference type="NCBI Taxonomy" id="2786531"/>
    <lineage>
        <taxon>Viruses</taxon>
        <taxon>Riboviria</taxon>
        <taxon>Orthornavirae</taxon>
        <taxon>Lenarviricota</taxon>
        <taxon>Leviviricetes</taxon>
        <taxon>Norzivirales</taxon>
        <taxon>Duinviridae</taxon>
        <taxon>Samuneavirus</taxon>
        <taxon>Samuneavirus asiocola</taxon>
    </lineage>
</organism>
<evidence type="ECO:0000313" key="2">
    <source>
        <dbReference type="Proteomes" id="UP000677217"/>
    </source>
</evidence>
<reference evidence="1" key="1">
    <citation type="submission" date="2020-09" db="EMBL/GenBank/DDBJ databases">
        <title>Leviviricetes taxonomy.</title>
        <authorList>
            <person name="Stockdale S.R."/>
            <person name="Callanan J."/>
            <person name="Adriaenssens E.M."/>
            <person name="Kuhn J.H."/>
            <person name="Rumnieks J."/>
            <person name="Shkoporov A."/>
            <person name="Draper L.A."/>
            <person name="Ross P."/>
            <person name="Hill C."/>
        </authorList>
    </citation>
    <scope>NUCLEOTIDE SEQUENCE</scope>
</reference>
<dbReference type="GeneID" id="80397919"/>
<keyword evidence="2" id="KW-1185">Reference proteome</keyword>
<keyword evidence="1" id="KW-0167">Capsid protein</keyword>
<dbReference type="GO" id="GO:0019028">
    <property type="term" value="C:viral capsid"/>
    <property type="evidence" value="ECO:0007669"/>
    <property type="project" value="UniProtKB-KW"/>
</dbReference>
<gene>
    <name evidence="1" type="primary">SRR6960509_4_2</name>
</gene>
<protein>
    <submittedName>
        <fullName evidence="1">Coat protein</fullName>
    </submittedName>
</protein>
<sequence>MALATLQLYSQQSNGVTYALPEDPDCTVRFKTSSNPKTLDGKRVINYVTEIMMNDLHPLTIGGISVNDALSVRIRVSGSAESMDRLEEMVSNLSSKFSTWMSENVLLGFRPSTAPVSGSA</sequence>
<proteinExistence type="predicted"/>
<evidence type="ECO:0000313" key="1">
    <source>
        <dbReference type="EMBL" id="DAD50990.1"/>
    </source>
</evidence>
<name>A0A8S5KZ35_9VIRU</name>